<keyword evidence="3" id="KW-1185">Reference proteome</keyword>
<evidence type="ECO:0000256" key="1">
    <source>
        <dbReference type="SAM" id="SignalP"/>
    </source>
</evidence>
<protein>
    <submittedName>
        <fullName evidence="2">Amino acid ABC transporter substrate-binding protein, PAAT family</fullName>
    </submittedName>
</protein>
<dbReference type="AlphaFoldDB" id="A0A1I7KWG3"/>
<proteinExistence type="predicted"/>
<sequence>MRRSLLWLVMAFVLGFARLTHAADAPQALQIVTADLPPFAIEGNPNRPGLHVEIVEQVLQRAGQPVKAAFYPWVRAIAITKHTPRTAILPLTRTPEREPHYKWLMKLDTQHFVFINRSEDAPITTLEQARKLQIVILRGSPNLAQLLNRQFAETQIIQVARVEEMLRAVERGLADALYGGDVINMAKIRSSGRNPANFRIGMRVESADMWLAGGKGFDEAEQLAWQQAYDSMAKDGTLARLYRVYQVPMP</sequence>
<evidence type="ECO:0000313" key="3">
    <source>
        <dbReference type="Proteomes" id="UP000199391"/>
    </source>
</evidence>
<dbReference type="Gene3D" id="3.40.190.10">
    <property type="entry name" value="Periplasmic binding protein-like II"/>
    <property type="match status" value="2"/>
</dbReference>
<feature type="chain" id="PRO_5011454110" evidence="1">
    <location>
        <begin position="23"/>
        <end position="250"/>
    </location>
</feature>
<dbReference type="OrthoDB" id="8594082at2"/>
<dbReference type="SUPFAM" id="SSF53850">
    <property type="entry name" value="Periplasmic binding protein-like II"/>
    <property type="match status" value="1"/>
</dbReference>
<keyword evidence="1" id="KW-0732">Signal</keyword>
<reference evidence="3" key="1">
    <citation type="submission" date="2016-10" db="EMBL/GenBank/DDBJ databases">
        <authorList>
            <person name="Varghese N."/>
            <person name="Submissions S."/>
        </authorList>
    </citation>
    <scope>NUCLEOTIDE SEQUENCE [LARGE SCALE GENOMIC DNA]</scope>
    <source>
        <strain evidence="3">CGMCC 1.11014</strain>
    </source>
</reference>
<organism evidence="2 3">
    <name type="scientific">Pseudoduganella namucuonensis</name>
    <dbReference type="NCBI Taxonomy" id="1035707"/>
    <lineage>
        <taxon>Bacteria</taxon>
        <taxon>Pseudomonadati</taxon>
        <taxon>Pseudomonadota</taxon>
        <taxon>Betaproteobacteria</taxon>
        <taxon>Burkholderiales</taxon>
        <taxon>Oxalobacteraceae</taxon>
        <taxon>Telluria group</taxon>
        <taxon>Pseudoduganella</taxon>
    </lineage>
</organism>
<dbReference type="Proteomes" id="UP000199391">
    <property type="component" value="Unassembled WGS sequence"/>
</dbReference>
<gene>
    <name evidence="2" type="ORF">SAMN05216552_102069</name>
</gene>
<dbReference type="PANTHER" id="PTHR38834">
    <property type="entry name" value="PERIPLASMIC SUBSTRATE BINDING PROTEIN FAMILY 3"/>
    <property type="match status" value="1"/>
</dbReference>
<name>A0A1I7KWG3_9BURK</name>
<feature type="signal peptide" evidence="1">
    <location>
        <begin position="1"/>
        <end position="22"/>
    </location>
</feature>
<dbReference type="RefSeq" id="WP_093557369.1">
    <property type="nucleotide sequence ID" value="NZ_FPBO01000020.1"/>
</dbReference>
<dbReference type="PANTHER" id="PTHR38834:SF3">
    <property type="entry name" value="SOLUTE-BINDING PROTEIN FAMILY 3_N-TERMINAL DOMAIN-CONTAINING PROTEIN"/>
    <property type="match status" value="1"/>
</dbReference>
<evidence type="ECO:0000313" key="2">
    <source>
        <dbReference type="EMBL" id="SFV01708.1"/>
    </source>
</evidence>
<accession>A0A1I7KWG3</accession>
<dbReference type="STRING" id="1035707.SAMN05216552_102069"/>
<dbReference type="EMBL" id="FPBO01000020">
    <property type="protein sequence ID" value="SFV01708.1"/>
    <property type="molecule type" value="Genomic_DNA"/>
</dbReference>